<dbReference type="eggNOG" id="KOG3627">
    <property type="taxonomic scope" value="Eukaryota"/>
</dbReference>
<evidence type="ECO:0000256" key="6">
    <source>
        <dbReference type="SAM" id="SignalP"/>
    </source>
</evidence>
<keyword evidence="6" id="KW-0732">Signal</keyword>
<dbReference type="RefSeq" id="XP_009018209.1">
    <property type="nucleotide sequence ID" value="XM_009019961.1"/>
</dbReference>
<evidence type="ECO:0000256" key="3">
    <source>
        <dbReference type="ARBA" id="ARBA00022825"/>
    </source>
</evidence>
<gene>
    <name evidence="9" type="primary">20210218</name>
    <name evidence="8" type="ORF">HELRODRAFT_185620</name>
</gene>
<sequence>MKALLVFLLVALATLHALPSQIQTSFDFDPFVIGGEAAKPGEFPWQLSLQVFSNGKWYHTCGASLFSAKYALTAAHCVSSGMAYRVVAGLHQLSNPSLATIVNVKSFKIHEKYLDGTGTYSNDIAVLTFAADIKFTDKIKPAVMPADNKNKFVNESCIISGWGRTGASGVLPDTLQKGMIRVISNAECQRRVGSMGKIVNGHLCIFDPVGLDTSACNGDSGGPVLCKVAGVDTVVGAASWVISSAGVCSPIYPSAYTRFSEYLDWIKMNTP</sequence>
<feature type="domain" description="Peptidase S1" evidence="7">
    <location>
        <begin position="32"/>
        <end position="271"/>
    </location>
</feature>
<keyword evidence="3 5" id="KW-0720">Serine protease</keyword>
<dbReference type="SUPFAM" id="SSF50494">
    <property type="entry name" value="Trypsin-like serine proteases"/>
    <property type="match status" value="1"/>
</dbReference>
<dbReference type="FunCoup" id="T1FN19">
    <property type="interactions" value="24"/>
</dbReference>
<feature type="signal peptide" evidence="6">
    <location>
        <begin position="1"/>
        <end position="17"/>
    </location>
</feature>
<feature type="chain" id="PRO_5010980791" description="Peptidase S1 domain-containing protein" evidence="6">
    <location>
        <begin position="18"/>
        <end position="271"/>
    </location>
</feature>
<name>T1FN19_HELRO</name>
<dbReference type="GeneID" id="20210218"/>
<dbReference type="EMBL" id="AMQM01004518">
    <property type="status" value="NOT_ANNOTATED_CDS"/>
    <property type="molecule type" value="Genomic_DNA"/>
</dbReference>
<dbReference type="STRING" id="6412.T1FN19"/>
<evidence type="ECO:0000256" key="5">
    <source>
        <dbReference type="RuleBase" id="RU363034"/>
    </source>
</evidence>
<evidence type="ECO:0000259" key="7">
    <source>
        <dbReference type="PROSITE" id="PS50240"/>
    </source>
</evidence>
<evidence type="ECO:0000256" key="2">
    <source>
        <dbReference type="ARBA" id="ARBA00022801"/>
    </source>
</evidence>
<dbReference type="PROSITE" id="PS50240">
    <property type="entry name" value="TRYPSIN_DOM"/>
    <property type="match status" value="1"/>
</dbReference>
<keyword evidence="10" id="KW-1185">Reference proteome</keyword>
<dbReference type="CTD" id="20210218"/>
<dbReference type="HOGENOM" id="CLU_006842_0_4_1"/>
<dbReference type="Pfam" id="PF00089">
    <property type="entry name" value="Trypsin"/>
    <property type="match status" value="1"/>
</dbReference>
<dbReference type="InterPro" id="IPR018114">
    <property type="entry name" value="TRYPSIN_HIS"/>
</dbReference>
<keyword evidence="2 5" id="KW-0378">Hydrolase</keyword>
<dbReference type="InterPro" id="IPR009003">
    <property type="entry name" value="Peptidase_S1_PA"/>
</dbReference>
<dbReference type="OrthoDB" id="6267810at2759"/>
<dbReference type="PANTHER" id="PTHR24250">
    <property type="entry name" value="CHYMOTRYPSIN-RELATED"/>
    <property type="match status" value="1"/>
</dbReference>
<keyword evidence="1 5" id="KW-0645">Protease</keyword>
<dbReference type="InterPro" id="IPR043504">
    <property type="entry name" value="Peptidase_S1_PA_chymotrypsin"/>
</dbReference>
<dbReference type="EnsemblMetazoa" id="HelroT185620">
    <property type="protein sequence ID" value="HelroP185620"/>
    <property type="gene ID" value="HelroG185620"/>
</dbReference>
<dbReference type="FunFam" id="2.40.10.10:FF:000004">
    <property type="entry name" value="Tryptase gamma 1"/>
    <property type="match status" value="1"/>
</dbReference>
<reference evidence="9" key="3">
    <citation type="submission" date="2015-06" db="UniProtKB">
        <authorList>
            <consortium name="EnsemblMetazoa"/>
        </authorList>
    </citation>
    <scope>IDENTIFICATION</scope>
</reference>
<protein>
    <recommendedName>
        <fullName evidence="7">Peptidase S1 domain-containing protein</fullName>
    </recommendedName>
</protein>
<reference evidence="8 10" key="2">
    <citation type="journal article" date="2013" name="Nature">
        <title>Insights into bilaterian evolution from three spiralian genomes.</title>
        <authorList>
            <person name="Simakov O."/>
            <person name="Marletaz F."/>
            <person name="Cho S.J."/>
            <person name="Edsinger-Gonzales E."/>
            <person name="Havlak P."/>
            <person name="Hellsten U."/>
            <person name="Kuo D.H."/>
            <person name="Larsson T."/>
            <person name="Lv J."/>
            <person name="Arendt D."/>
            <person name="Savage R."/>
            <person name="Osoegawa K."/>
            <person name="de Jong P."/>
            <person name="Grimwood J."/>
            <person name="Chapman J.A."/>
            <person name="Shapiro H."/>
            <person name="Aerts A."/>
            <person name="Otillar R.P."/>
            <person name="Terry A.Y."/>
            <person name="Boore J.L."/>
            <person name="Grigoriev I.V."/>
            <person name="Lindberg D.R."/>
            <person name="Seaver E.C."/>
            <person name="Weisblat D.A."/>
            <person name="Putnam N.H."/>
            <person name="Rokhsar D.S."/>
        </authorList>
    </citation>
    <scope>NUCLEOTIDE SEQUENCE</scope>
</reference>
<dbReference type="InterPro" id="IPR001314">
    <property type="entry name" value="Peptidase_S1A"/>
</dbReference>
<evidence type="ECO:0000313" key="8">
    <source>
        <dbReference type="EMBL" id="ESO03652.1"/>
    </source>
</evidence>
<evidence type="ECO:0000313" key="10">
    <source>
        <dbReference type="Proteomes" id="UP000015101"/>
    </source>
</evidence>
<dbReference type="Proteomes" id="UP000015101">
    <property type="component" value="Unassembled WGS sequence"/>
</dbReference>
<accession>T1FN19</accession>
<dbReference type="GO" id="GO:0006508">
    <property type="term" value="P:proteolysis"/>
    <property type="evidence" value="ECO:0000318"/>
    <property type="project" value="GO_Central"/>
</dbReference>
<dbReference type="AlphaFoldDB" id="T1FN19"/>
<dbReference type="SMART" id="SM00020">
    <property type="entry name" value="Tryp_SPc"/>
    <property type="match status" value="1"/>
</dbReference>
<organism evidence="9 10">
    <name type="scientific">Helobdella robusta</name>
    <name type="common">Californian leech</name>
    <dbReference type="NCBI Taxonomy" id="6412"/>
    <lineage>
        <taxon>Eukaryota</taxon>
        <taxon>Metazoa</taxon>
        <taxon>Spiralia</taxon>
        <taxon>Lophotrochozoa</taxon>
        <taxon>Annelida</taxon>
        <taxon>Clitellata</taxon>
        <taxon>Hirudinea</taxon>
        <taxon>Rhynchobdellida</taxon>
        <taxon>Glossiphoniidae</taxon>
        <taxon>Helobdella</taxon>
    </lineage>
</organism>
<dbReference type="PROSITE" id="PS00134">
    <property type="entry name" value="TRYPSIN_HIS"/>
    <property type="match status" value="1"/>
</dbReference>
<evidence type="ECO:0000256" key="1">
    <source>
        <dbReference type="ARBA" id="ARBA00022670"/>
    </source>
</evidence>
<dbReference type="PROSITE" id="PS00135">
    <property type="entry name" value="TRYPSIN_SER"/>
    <property type="match status" value="1"/>
</dbReference>
<dbReference type="InterPro" id="IPR033116">
    <property type="entry name" value="TRYPSIN_SER"/>
</dbReference>
<dbReference type="InParanoid" id="T1FN19"/>
<dbReference type="GO" id="GO:0004252">
    <property type="term" value="F:serine-type endopeptidase activity"/>
    <property type="evidence" value="ECO:0000318"/>
    <property type="project" value="GO_Central"/>
</dbReference>
<dbReference type="FunFam" id="2.40.10.10:FF:000036">
    <property type="entry name" value="Trypsin beta"/>
    <property type="match status" value="1"/>
</dbReference>
<keyword evidence="4" id="KW-1015">Disulfide bond</keyword>
<dbReference type="Gene3D" id="2.40.10.10">
    <property type="entry name" value="Trypsin-like serine proteases"/>
    <property type="match status" value="2"/>
</dbReference>
<dbReference type="PANTHER" id="PTHR24250:SF27">
    <property type="entry name" value="ELASTASE 2 LIKE"/>
    <property type="match status" value="1"/>
</dbReference>
<dbReference type="PRINTS" id="PR00722">
    <property type="entry name" value="CHYMOTRYPSIN"/>
</dbReference>
<evidence type="ECO:0000313" key="9">
    <source>
        <dbReference type="EnsemblMetazoa" id="HelroP185620"/>
    </source>
</evidence>
<dbReference type="CDD" id="cd00190">
    <property type="entry name" value="Tryp_SPc"/>
    <property type="match status" value="1"/>
</dbReference>
<proteinExistence type="predicted"/>
<dbReference type="KEGG" id="hro:HELRODRAFT_185620"/>
<dbReference type="InterPro" id="IPR001254">
    <property type="entry name" value="Trypsin_dom"/>
</dbReference>
<dbReference type="EMBL" id="KB096590">
    <property type="protein sequence ID" value="ESO03652.1"/>
    <property type="molecule type" value="Genomic_DNA"/>
</dbReference>
<reference evidence="10" key="1">
    <citation type="submission" date="2012-12" db="EMBL/GenBank/DDBJ databases">
        <authorList>
            <person name="Hellsten U."/>
            <person name="Grimwood J."/>
            <person name="Chapman J.A."/>
            <person name="Shapiro H."/>
            <person name="Aerts A."/>
            <person name="Otillar R.P."/>
            <person name="Terry A.Y."/>
            <person name="Boore J.L."/>
            <person name="Simakov O."/>
            <person name="Marletaz F."/>
            <person name="Cho S.-J."/>
            <person name="Edsinger-Gonzales E."/>
            <person name="Havlak P."/>
            <person name="Kuo D.-H."/>
            <person name="Larsson T."/>
            <person name="Lv J."/>
            <person name="Arendt D."/>
            <person name="Savage R."/>
            <person name="Osoegawa K."/>
            <person name="de Jong P."/>
            <person name="Lindberg D.R."/>
            <person name="Seaver E.C."/>
            <person name="Weisblat D.A."/>
            <person name="Putnam N.H."/>
            <person name="Grigoriev I.V."/>
            <person name="Rokhsar D.S."/>
        </authorList>
    </citation>
    <scope>NUCLEOTIDE SEQUENCE</scope>
</reference>
<evidence type="ECO:0000256" key="4">
    <source>
        <dbReference type="ARBA" id="ARBA00023157"/>
    </source>
</evidence>